<dbReference type="EMBL" id="BAAANT010000073">
    <property type="protein sequence ID" value="GAA1500632.1"/>
    <property type="molecule type" value="Genomic_DNA"/>
</dbReference>
<comment type="caution">
    <text evidence="1">The sequence shown here is derived from an EMBL/GenBank/DDBJ whole genome shotgun (WGS) entry which is preliminary data.</text>
</comment>
<dbReference type="RefSeq" id="WP_344469623.1">
    <property type="nucleotide sequence ID" value="NZ_BAAANT010000073.1"/>
</dbReference>
<gene>
    <name evidence="1" type="ORF">GCM10009760_62400</name>
</gene>
<protein>
    <submittedName>
        <fullName evidence="1">Uncharacterized protein</fullName>
    </submittedName>
</protein>
<keyword evidence="2" id="KW-1185">Reference proteome</keyword>
<proteinExistence type="predicted"/>
<dbReference type="Proteomes" id="UP001422759">
    <property type="component" value="Unassembled WGS sequence"/>
</dbReference>
<sequence>MVTPGVESYIRQKFAEHAGLSEDQLFVDDVTLAAVIGRSPRMTNSIDLMEAFARTANALRKDYGVRVRLPALPLDTPVSTVLKVFIEEFERQKKEAAA</sequence>
<reference evidence="2" key="1">
    <citation type="journal article" date="2019" name="Int. J. Syst. Evol. Microbiol.">
        <title>The Global Catalogue of Microorganisms (GCM) 10K type strain sequencing project: providing services to taxonomists for standard genome sequencing and annotation.</title>
        <authorList>
            <consortium name="The Broad Institute Genomics Platform"/>
            <consortium name="The Broad Institute Genome Sequencing Center for Infectious Disease"/>
            <person name="Wu L."/>
            <person name="Ma J."/>
        </authorList>
    </citation>
    <scope>NUCLEOTIDE SEQUENCE [LARGE SCALE GENOMIC DNA]</scope>
    <source>
        <strain evidence="2">JCM 14560</strain>
    </source>
</reference>
<name>A0ABP4KB35_9ACTN</name>
<evidence type="ECO:0000313" key="2">
    <source>
        <dbReference type="Proteomes" id="UP001422759"/>
    </source>
</evidence>
<accession>A0ABP4KB35</accession>
<evidence type="ECO:0000313" key="1">
    <source>
        <dbReference type="EMBL" id="GAA1500632.1"/>
    </source>
</evidence>
<organism evidence="1 2">
    <name type="scientific">Kitasatospora kazusensis</name>
    <dbReference type="NCBI Taxonomy" id="407974"/>
    <lineage>
        <taxon>Bacteria</taxon>
        <taxon>Bacillati</taxon>
        <taxon>Actinomycetota</taxon>
        <taxon>Actinomycetes</taxon>
        <taxon>Kitasatosporales</taxon>
        <taxon>Streptomycetaceae</taxon>
        <taxon>Kitasatospora</taxon>
    </lineage>
</organism>